<sequence length="405" mass="41991">MSVRAIRGHRLRSVLTTLGVAIGVAAVITFVTLGASLQADVLGEVAGGQSPSMSVSAAPADAQPGPPGPRQAVFTEHDVSEIRNLTGVNAVVPSGDVPVAGLSVGGQTLAYNRLTASTPAFFEYGAPQEFVAGGPYAQGAPEVVLNEPAVDLFDANVSVGDSVVVVRPDGSRVNATVSGILSADAGPFAGFAVPQVYVPTDPFYDTRLESPTQGVPQRVYPTLTVVAEDFQSVDPTRERVLAYLDGDSDASSLKPATYEFRAQTAQDLVNQIRSLLDTFTAFVTGVAVISLVVGSIGIANIMLVSVTERTREIGIMKAVGAQNRDVLQLFLAEAVVLGVLGAVLGVVLGLLGAFAATRYVGLPMTFPVEWAAIAVAVGLLVGVVAGLYPAWDAARTDPIDALRYE</sequence>
<dbReference type="InterPro" id="IPR003838">
    <property type="entry name" value="ABC3_permease_C"/>
</dbReference>
<evidence type="ECO:0000256" key="5">
    <source>
        <dbReference type="ARBA" id="ARBA00023136"/>
    </source>
</evidence>
<keyword evidence="4 7" id="KW-1133">Transmembrane helix</keyword>
<gene>
    <name evidence="10" type="ORF">ACFOKC_14855</name>
</gene>
<dbReference type="PANTHER" id="PTHR30572">
    <property type="entry name" value="MEMBRANE COMPONENT OF TRANSPORTER-RELATED"/>
    <property type="match status" value="1"/>
</dbReference>
<organism evidence="10 11">
    <name type="scientific">Halobacterium litoreum</name>
    <dbReference type="NCBI Taxonomy" id="2039234"/>
    <lineage>
        <taxon>Archaea</taxon>
        <taxon>Methanobacteriati</taxon>
        <taxon>Methanobacteriota</taxon>
        <taxon>Stenosarchaea group</taxon>
        <taxon>Halobacteria</taxon>
        <taxon>Halobacteriales</taxon>
        <taxon>Halobacteriaceae</taxon>
        <taxon>Halobacterium</taxon>
    </lineage>
</organism>
<evidence type="ECO:0000259" key="8">
    <source>
        <dbReference type="Pfam" id="PF02687"/>
    </source>
</evidence>
<accession>A0ABD5NIN4</accession>
<dbReference type="Pfam" id="PF02687">
    <property type="entry name" value="FtsX"/>
    <property type="match status" value="1"/>
</dbReference>
<dbReference type="GO" id="GO:0005886">
    <property type="term" value="C:plasma membrane"/>
    <property type="evidence" value="ECO:0007669"/>
    <property type="project" value="UniProtKB-SubCell"/>
</dbReference>
<evidence type="ECO:0000256" key="4">
    <source>
        <dbReference type="ARBA" id="ARBA00022989"/>
    </source>
</evidence>
<evidence type="ECO:0000256" key="2">
    <source>
        <dbReference type="ARBA" id="ARBA00022475"/>
    </source>
</evidence>
<comment type="similarity">
    <text evidence="6">Belongs to the ABC-4 integral membrane protein family.</text>
</comment>
<evidence type="ECO:0000259" key="9">
    <source>
        <dbReference type="Pfam" id="PF12704"/>
    </source>
</evidence>
<dbReference type="EMBL" id="JBHRWN010000002">
    <property type="protein sequence ID" value="MFC3479009.1"/>
    <property type="molecule type" value="Genomic_DNA"/>
</dbReference>
<evidence type="ECO:0000313" key="10">
    <source>
        <dbReference type="EMBL" id="MFC3479009.1"/>
    </source>
</evidence>
<feature type="domain" description="MacB-like periplasmic core" evidence="9">
    <location>
        <begin position="13"/>
        <end position="241"/>
    </location>
</feature>
<evidence type="ECO:0000256" key="1">
    <source>
        <dbReference type="ARBA" id="ARBA00004651"/>
    </source>
</evidence>
<dbReference type="InterPro" id="IPR050250">
    <property type="entry name" value="Macrolide_Exporter_MacB"/>
</dbReference>
<dbReference type="PANTHER" id="PTHR30572:SF4">
    <property type="entry name" value="ABC TRANSPORTER PERMEASE YTRF"/>
    <property type="match status" value="1"/>
</dbReference>
<evidence type="ECO:0000256" key="7">
    <source>
        <dbReference type="SAM" id="Phobius"/>
    </source>
</evidence>
<protein>
    <submittedName>
        <fullName evidence="10">ABC transporter permease</fullName>
    </submittedName>
</protein>
<feature type="transmembrane region" description="Helical" evidence="7">
    <location>
        <begin position="12"/>
        <end position="33"/>
    </location>
</feature>
<proteinExistence type="inferred from homology"/>
<dbReference type="AlphaFoldDB" id="A0ABD5NIN4"/>
<keyword evidence="5 7" id="KW-0472">Membrane</keyword>
<dbReference type="GeneID" id="69117977"/>
<evidence type="ECO:0000256" key="6">
    <source>
        <dbReference type="ARBA" id="ARBA00038076"/>
    </source>
</evidence>
<feature type="transmembrane region" description="Helical" evidence="7">
    <location>
        <begin position="370"/>
        <end position="391"/>
    </location>
</feature>
<evidence type="ECO:0000313" key="11">
    <source>
        <dbReference type="Proteomes" id="UP001595660"/>
    </source>
</evidence>
<keyword evidence="2" id="KW-1003">Cell membrane</keyword>
<name>A0ABD5NIN4_9EURY</name>
<feature type="transmembrane region" description="Helical" evidence="7">
    <location>
        <begin position="279"/>
        <end position="306"/>
    </location>
</feature>
<feature type="transmembrane region" description="Helical" evidence="7">
    <location>
        <begin position="326"/>
        <end position="350"/>
    </location>
</feature>
<feature type="domain" description="ABC3 transporter permease C-terminal" evidence="8">
    <location>
        <begin position="286"/>
        <end position="398"/>
    </location>
</feature>
<comment type="subcellular location">
    <subcellularLocation>
        <location evidence="1">Cell membrane</location>
        <topology evidence="1">Multi-pass membrane protein</topology>
    </subcellularLocation>
</comment>
<dbReference type="RefSeq" id="WP_390226315.1">
    <property type="nucleotide sequence ID" value="NZ_CP089466.1"/>
</dbReference>
<comment type="caution">
    <text evidence="10">The sequence shown here is derived from an EMBL/GenBank/DDBJ whole genome shotgun (WGS) entry which is preliminary data.</text>
</comment>
<dbReference type="InterPro" id="IPR025857">
    <property type="entry name" value="MacB_PCD"/>
</dbReference>
<dbReference type="Proteomes" id="UP001595660">
    <property type="component" value="Unassembled WGS sequence"/>
</dbReference>
<dbReference type="Pfam" id="PF12704">
    <property type="entry name" value="MacB_PCD"/>
    <property type="match status" value="1"/>
</dbReference>
<evidence type="ECO:0000256" key="3">
    <source>
        <dbReference type="ARBA" id="ARBA00022692"/>
    </source>
</evidence>
<keyword evidence="11" id="KW-1185">Reference proteome</keyword>
<reference evidence="10 11" key="1">
    <citation type="journal article" date="2019" name="Int. J. Syst. Evol. Microbiol.">
        <title>The Global Catalogue of Microorganisms (GCM) 10K type strain sequencing project: providing services to taxonomists for standard genome sequencing and annotation.</title>
        <authorList>
            <consortium name="The Broad Institute Genomics Platform"/>
            <consortium name="The Broad Institute Genome Sequencing Center for Infectious Disease"/>
            <person name="Wu L."/>
            <person name="Ma J."/>
        </authorList>
    </citation>
    <scope>NUCLEOTIDE SEQUENCE [LARGE SCALE GENOMIC DNA]</scope>
    <source>
        <strain evidence="10 11">CGMCC 1.12562</strain>
    </source>
</reference>
<keyword evidence="3 7" id="KW-0812">Transmembrane</keyword>